<reference evidence="3" key="1">
    <citation type="journal article" date="2013" name="Genome Announc.">
        <title>Draft Genome Sequence of the Dimorphic Prosthecate Bacterium Brevundimonas abyssalis TAR-001T.</title>
        <authorList>
            <person name="Tsubouchi T."/>
            <person name="Nishi S."/>
            <person name="Usui K."/>
            <person name="Shimane Y."/>
            <person name="Takaki Y."/>
            <person name="Maruyama T."/>
            <person name="Hatada Y."/>
        </authorList>
    </citation>
    <scope>NUCLEOTIDE SEQUENCE [LARGE SCALE GENOMIC DNA]</scope>
    <source>
        <strain evidence="3">TAR-001</strain>
    </source>
</reference>
<proteinExistence type="predicted"/>
<accession>A0A8E0NCU2</accession>
<evidence type="ECO:0008006" key="4">
    <source>
        <dbReference type="Google" id="ProtNLM"/>
    </source>
</evidence>
<evidence type="ECO:0000313" key="3">
    <source>
        <dbReference type="Proteomes" id="UP000016569"/>
    </source>
</evidence>
<evidence type="ECO:0000313" key="2">
    <source>
        <dbReference type="EMBL" id="GAD59990.1"/>
    </source>
</evidence>
<gene>
    <name evidence="2" type="ORF">MBEBAB_2240</name>
</gene>
<dbReference type="EMBL" id="BATC01000047">
    <property type="protein sequence ID" value="GAD59990.1"/>
    <property type="molecule type" value="Genomic_DNA"/>
</dbReference>
<sequence>MTARIERGLREGRSWAESRTQRAGETIRAHPVRSSLGAVGVGVVLGMLLRR</sequence>
<dbReference type="RefSeq" id="WP_021698084.1">
    <property type="nucleotide sequence ID" value="NZ_BATC01000047.1"/>
</dbReference>
<comment type="caution">
    <text evidence="2">The sequence shown here is derived from an EMBL/GenBank/DDBJ whole genome shotgun (WGS) entry which is preliminary data.</text>
</comment>
<feature type="region of interest" description="Disordered" evidence="1">
    <location>
        <begin position="1"/>
        <end position="26"/>
    </location>
</feature>
<dbReference type="AlphaFoldDB" id="A0A8E0NCU2"/>
<evidence type="ECO:0000256" key="1">
    <source>
        <dbReference type="SAM" id="MobiDB-lite"/>
    </source>
</evidence>
<dbReference type="Proteomes" id="UP000016569">
    <property type="component" value="Unassembled WGS sequence"/>
</dbReference>
<name>A0A8E0NCU2_9CAUL</name>
<organism evidence="2 3">
    <name type="scientific">Brevundimonas abyssalis TAR-001</name>
    <dbReference type="NCBI Taxonomy" id="1391729"/>
    <lineage>
        <taxon>Bacteria</taxon>
        <taxon>Pseudomonadati</taxon>
        <taxon>Pseudomonadota</taxon>
        <taxon>Alphaproteobacteria</taxon>
        <taxon>Caulobacterales</taxon>
        <taxon>Caulobacteraceae</taxon>
        <taxon>Brevundimonas</taxon>
    </lineage>
</organism>
<keyword evidence="3" id="KW-1185">Reference proteome</keyword>
<protein>
    <recommendedName>
        <fullName evidence="4">DUF883 domain-containing protein</fullName>
    </recommendedName>
</protein>